<dbReference type="PANTHER" id="PTHR30055:SF209">
    <property type="entry name" value="POSSIBLE TRANSCRIPTIONAL REGULATORY PROTEIN (PROBABLY TETR-FAMILY)"/>
    <property type="match status" value="1"/>
</dbReference>
<feature type="domain" description="HTH tetR-type" evidence="3">
    <location>
        <begin position="6"/>
        <end position="67"/>
    </location>
</feature>
<name>A0ABU7K683_9ACTN</name>
<dbReference type="Gene3D" id="1.10.357.10">
    <property type="entry name" value="Tetracycline Repressor, domain 2"/>
    <property type="match status" value="1"/>
</dbReference>
<dbReference type="InterPro" id="IPR001647">
    <property type="entry name" value="HTH_TetR"/>
</dbReference>
<sequence>MRADKARNRDAVLAAAGRLFAEATDPDQVSMDAVAAAAGVGKGTVFRGFGDRHGLIRELYDDYATREFRTLPDNVLDVLTRTWDFKRTHRVLTLALEREGFTSPYRNDSYDRLHAHLTELVTRARGPRNAGFLAHALLAAVRSDLVEYLRERPGVDPREGLRDLVVSILGPESAYQGRGDENPR</sequence>
<dbReference type="PANTHER" id="PTHR30055">
    <property type="entry name" value="HTH-TYPE TRANSCRIPTIONAL REGULATOR RUTR"/>
    <property type="match status" value="1"/>
</dbReference>
<comment type="caution">
    <text evidence="4">The sequence shown here is derived from an EMBL/GenBank/DDBJ whole genome shotgun (WGS) entry which is preliminary data.</text>
</comment>
<dbReference type="Proteomes" id="UP001356095">
    <property type="component" value="Unassembled WGS sequence"/>
</dbReference>
<protein>
    <submittedName>
        <fullName evidence="4">TetR family transcriptional regulator</fullName>
    </submittedName>
</protein>
<evidence type="ECO:0000259" key="3">
    <source>
        <dbReference type="PROSITE" id="PS50977"/>
    </source>
</evidence>
<keyword evidence="5" id="KW-1185">Reference proteome</keyword>
<reference evidence="4 5" key="1">
    <citation type="submission" date="2023-08" db="EMBL/GenBank/DDBJ databases">
        <authorList>
            <person name="Girao M."/>
            <person name="Carvalho M.F."/>
        </authorList>
    </citation>
    <scope>NUCLEOTIDE SEQUENCE [LARGE SCALE GENOMIC DNA]</scope>
    <source>
        <strain evidence="4 5">CT-R113</strain>
    </source>
</reference>
<evidence type="ECO:0000256" key="2">
    <source>
        <dbReference type="PROSITE-ProRule" id="PRU00335"/>
    </source>
</evidence>
<proteinExistence type="predicted"/>
<dbReference type="SUPFAM" id="SSF46689">
    <property type="entry name" value="Homeodomain-like"/>
    <property type="match status" value="1"/>
</dbReference>
<dbReference type="PROSITE" id="PS50977">
    <property type="entry name" value="HTH_TETR_2"/>
    <property type="match status" value="1"/>
</dbReference>
<evidence type="ECO:0000256" key="1">
    <source>
        <dbReference type="ARBA" id="ARBA00023125"/>
    </source>
</evidence>
<evidence type="ECO:0000313" key="4">
    <source>
        <dbReference type="EMBL" id="MEE2037720.1"/>
    </source>
</evidence>
<dbReference type="RefSeq" id="WP_330091514.1">
    <property type="nucleotide sequence ID" value="NZ_JAUZMY010000008.1"/>
</dbReference>
<organism evidence="4 5">
    <name type="scientific">Nocardiopsis codii</name>
    <dbReference type="NCBI Taxonomy" id="3065942"/>
    <lineage>
        <taxon>Bacteria</taxon>
        <taxon>Bacillati</taxon>
        <taxon>Actinomycetota</taxon>
        <taxon>Actinomycetes</taxon>
        <taxon>Streptosporangiales</taxon>
        <taxon>Nocardiopsidaceae</taxon>
        <taxon>Nocardiopsis</taxon>
    </lineage>
</organism>
<feature type="DNA-binding region" description="H-T-H motif" evidence="2">
    <location>
        <begin position="30"/>
        <end position="49"/>
    </location>
</feature>
<gene>
    <name evidence="4" type="ORF">Q8791_10860</name>
</gene>
<accession>A0ABU7K683</accession>
<dbReference type="InterPro" id="IPR050109">
    <property type="entry name" value="HTH-type_TetR-like_transc_reg"/>
</dbReference>
<dbReference type="Pfam" id="PF00440">
    <property type="entry name" value="TetR_N"/>
    <property type="match status" value="1"/>
</dbReference>
<dbReference type="InterPro" id="IPR009057">
    <property type="entry name" value="Homeodomain-like_sf"/>
</dbReference>
<evidence type="ECO:0000313" key="5">
    <source>
        <dbReference type="Proteomes" id="UP001356095"/>
    </source>
</evidence>
<dbReference type="EMBL" id="JAUZMY010000008">
    <property type="protein sequence ID" value="MEE2037720.1"/>
    <property type="molecule type" value="Genomic_DNA"/>
</dbReference>
<keyword evidence="1 2" id="KW-0238">DNA-binding</keyword>